<gene>
    <name evidence="1" type="ORF">ACFFR3_25000</name>
</gene>
<evidence type="ECO:0000313" key="1">
    <source>
        <dbReference type="EMBL" id="MFB9472769.1"/>
    </source>
</evidence>
<dbReference type="EMBL" id="JBHMCF010000029">
    <property type="protein sequence ID" value="MFB9472769.1"/>
    <property type="molecule type" value="Genomic_DNA"/>
</dbReference>
<keyword evidence="2" id="KW-1185">Reference proteome</keyword>
<dbReference type="Proteomes" id="UP001589568">
    <property type="component" value="Unassembled WGS sequence"/>
</dbReference>
<dbReference type="RefSeq" id="WP_345387021.1">
    <property type="nucleotide sequence ID" value="NZ_BAAAXS010000001.1"/>
</dbReference>
<name>A0ABV5NR12_9ACTN</name>
<protein>
    <submittedName>
        <fullName evidence="1">Uncharacterized protein</fullName>
    </submittedName>
</protein>
<comment type="caution">
    <text evidence="1">The sequence shown here is derived from an EMBL/GenBank/DDBJ whole genome shotgun (WGS) entry which is preliminary data.</text>
</comment>
<evidence type="ECO:0000313" key="2">
    <source>
        <dbReference type="Proteomes" id="UP001589568"/>
    </source>
</evidence>
<sequence length="84" mass="8734">MAYPPGAAALMISWAVSPYLGRSVMHRRLLALSALALIVAAGTPTSGLVDRTHGVRDALIEAGSRFSGIADIITGVHLARSLHS</sequence>
<reference evidence="1 2" key="1">
    <citation type="submission" date="2024-09" db="EMBL/GenBank/DDBJ databases">
        <authorList>
            <person name="Sun Q."/>
            <person name="Mori K."/>
        </authorList>
    </citation>
    <scope>NUCLEOTIDE SEQUENCE [LARGE SCALE GENOMIC DNA]</scope>
    <source>
        <strain evidence="1 2">JCM 3324</strain>
    </source>
</reference>
<proteinExistence type="predicted"/>
<accession>A0ABV5NR12</accession>
<organism evidence="1 2">
    <name type="scientific">Nonomuraea salmonea</name>
    <dbReference type="NCBI Taxonomy" id="46181"/>
    <lineage>
        <taxon>Bacteria</taxon>
        <taxon>Bacillati</taxon>
        <taxon>Actinomycetota</taxon>
        <taxon>Actinomycetes</taxon>
        <taxon>Streptosporangiales</taxon>
        <taxon>Streptosporangiaceae</taxon>
        <taxon>Nonomuraea</taxon>
    </lineage>
</organism>